<dbReference type="GeneID" id="14308275"/>
<name>L0HDU4_METFS</name>
<gene>
    <name evidence="6" type="ordered locus">Metfor_1886</name>
</gene>
<reference evidence="7" key="1">
    <citation type="submission" date="2011-12" db="EMBL/GenBank/DDBJ databases">
        <title>Complete sequence of Methanoregula formicicum SMSP.</title>
        <authorList>
            <person name="Lucas S."/>
            <person name="Han J."/>
            <person name="Lapidus A."/>
            <person name="Cheng J.-F."/>
            <person name="Goodwin L."/>
            <person name="Pitluck S."/>
            <person name="Peters L."/>
            <person name="Ovchinnikova G."/>
            <person name="Teshima H."/>
            <person name="Detter J.C."/>
            <person name="Han C."/>
            <person name="Tapia R."/>
            <person name="Land M."/>
            <person name="Hauser L."/>
            <person name="Kyrpides N."/>
            <person name="Ivanova N."/>
            <person name="Pagani I."/>
            <person name="Imachi H."/>
            <person name="Tamaki H."/>
            <person name="Sekiguchi Y."/>
            <person name="Kamagata Y."/>
            <person name="Cadillo-Quiroz H."/>
            <person name="Zinder S."/>
            <person name="Liu W.-T."/>
            <person name="Woyke T."/>
        </authorList>
    </citation>
    <scope>NUCLEOTIDE SEQUENCE [LARGE SCALE GENOMIC DNA]</scope>
    <source>
        <strain evidence="7">DSM 22288 / NBRC 105244 / SMSP</strain>
    </source>
</reference>
<dbReference type="InterPro" id="IPR011006">
    <property type="entry name" value="CheY-like_superfamily"/>
</dbReference>
<dbReference type="InterPro" id="IPR036890">
    <property type="entry name" value="HATPase_C_sf"/>
</dbReference>
<evidence type="ECO:0000259" key="5">
    <source>
        <dbReference type="PROSITE" id="PS50110"/>
    </source>
</evidence>
<dbReference type="OrthoDB" id="2830at2157"/>
<dbReference type="PROSITE" id="PS50109">
    <property type="entry name" value="HIS_KIN"/>
    <property type="match status" value="1"/>
</dbReference>
<dbReference type="InterPro" id="IPR003594">
    <property type="entry name" value="HATPase_dom"/>
</dbReference>
<evidence type="ECO:0000313" key="7">
    <source>
        <dbReference type="Proteomes" id="UP000010824"/>
    </source>
</evidence>
<dbReference type="SUPFAM" id="SSF52172">
    <property type="entry name" value="CheY-like"/>
    <property type="match status" value="1"/>
</dbReference>
<dbReference type="HOGENOM" id="CLU_000445_114_72_2"/>
<dbReference type="Gene3D" id="3.30.565.10">
    <property type="entry name" value="Histidine kinase-like ATPase, C-terminal domain"/>
    <property type="match status" value="1"/>
</dbReference>
<dbReference type="STRING" id="593750.Metfor_1886"/>
<dbReference type="InterPro" id="IPR005467">
    <property type="entry name" value="His_kinase_dom"/>
</dbReference>
<feature type="coiled-coil region" evidence="3">
    <location>
        <begin position="167"/>
        <end position="225"/>
    </location>
</feature>
<feature type="domain" description="Histidine kinase" evidence="4">
    <location>
        <begin position="333"/>
        <end position="431"/>
    </location>
</feature>
<feature type="modified residue" description="4-aspartylphosphate" evidence="2">
    <location>
        <position position="59"/>
    </location>
</feature>
<evidence type="ECO:0000259" key="4">
    <source>
        <dbReference type="PROSITE" id="PS50109"/>
    </source>
</evidence>
<dbReference type="SUPFAM" id="SSF55874">
    <property type="entry name" value="ATPase domain of HSP90 chaperone/DNA topoisomerase II/histidine kinase"/>
    <property type="match status" value="1"/>
</dbReference>
<dbReference type="SMART" id="SM00387">
    <property type="entry name" value="HATPase_c"/>
    <property type="match status" value="1"/>
</dbReference>
<dbReference type="PANTHER" id="PTHR43547:SF2">
    <property type="entry name" value="HYBRID SIGNAL TRANSDUCTION HISTIDINE KINASE C"/>
    <property type="match status" value="1"/>
</dbReference>
<evidence type="ECO:0000256" key="1">
    <source>
        <dbReference type="ARBA" id="ARBA00022553"/>
    </source>
</evidence>
<dbReference type="Proteomes" id="UP000010824">
    <property type="component" value="Chromosome"/>
</dbReference>
<dbReference type="eggNOG" id="arCOG02592">
    <property type="taxonomic scope" value="Archaea"/>
</dbReference>
<feature type="domain" description="Response regulatory" evidence="5">
    <location>
        <begin position="10"/>
        <end position="126"/>
    </location>
</feature>
<dbReference type="InterPro" id="IPR001789">
    <property type="entry name" value="Sig_transdc_resp-reg_receiver"/>
</dbReference>
<dbReference type="InParanoid" id="L0HDU4"/>
<dbReference type="Pfam" id="PF02518">
    <property type="entry name" value="HATPase_c"/>
    <property type="match status" value="1"/>
</dbReference>
<dbReference type="GO" id="GO:0000155">
    <property type="term" value="F:phosphorelay sensor kinase activity"/>
    <property type="evidence" value="ECO:0007669"/>
    <property type="project" value="TreeGrafter"/>
</dbReference>
<proteinExistence type="predicted"/>
<dbReference type="EMBL" id="CP003167">
    <property type="protein sequence ID" value="AGB02907.1"/>
    <property type="molecule type" value="Genomic_DNA"/>
</dbReference>
<sequence>MEQIAKKIVKILIVEDSRTQAEYLRHILETEGYRVLLAENGRDALESVTSFLPTMILSDIVMPEMDGYELCTRIRQDDKTRGIPVILVSQLFDPADVIRGLECGADDFIVKPYDPDYIRARITGILEAIDQPDPEGVPSPLDISLAGKTHRITASRLRIIRILLSTYEVAVHRNTELEEAREQLNAMNEQLHGAIDDLRQSNGRLESENSERRRVEKALDEANKKLNLMASITRHDVVNQLTTQNESLEYALRLKDTDASKAWEYVSAAAQIGTRTLNSIKFTGDYQKVGVKSPQWQDVRSLVDAAAEEKVPGNLKVRNEIPAGTEIYADPLIGKVFSNLMENSVKYGEKVTMLRVSLEKTAAGSTIVCEDDGIGIPDGRKESIFTYEHGMTMGLGLFLAREILAITGITLHETGTSGSGARFEIRCPEQTIRNHDPASA</sequence>
<evidence type="ECO:0000256" key="3">
    <source>
        <dbReference type="SAM" id="Coils"/>
    </source>
</evidence>
<dbReference type="KEGG" id="mfo:Metfor_1886"/>
<dbReference type="SMART" id="SM00448">
    <property type="entry name" value="REC"/>
    <property type="match status" value="1"/>
</dbReference>
<evidence type="ECO:0000256" key="2">
    <source>
        <dbReference type="PROSITE-ProRule" id="PRU00169"/>
    </source>
</evidence>
<dbReference type="eggNOG" id="arCOG02378">
    <property type="taxonomic scope" value="Archaea"/>
</dbReference>
<protein>
    <submittedName>
        <fullName evidence="6">Response regulator containing a CheY-like receiver domain and a GGDEF domain</fullName>
    </submittedName>
</protein>
<keyword evidence="3" id="KW-0175">Coiled coil</keyword>
<dbReference type="Gene3D" id="3.40.50.2300">
    <property type="match status" value="1"/>
</dbReference>
<accession>L0HDU4</accession>
<dbReference type="CDD" id="cd00075">
    <property type="entry name" value="HATPase"/>
    <property type="match status" value="1"/>
</dbReference>
<dbReference type="PROSITE" id="PS50110">
    <property type="entry name" value="RESPONSE_REGULATORY"/>
    <property type="match status" value="1"/>
</dbReference>
<dbReference type="Pfam" id="PF00072">
    <property type="entry name" value="Response_reg"/>
    <property type="match status" value="1"/>
</dbReference>
<dbReference type="PANTHER" id="PTHR43547">
    <property type="entry name" value="TWO-COMPONENT HISTIDINE KINASE"/>
    <property type="match status" value="1"/>
</dbReference>
<reference evidence="6 7" key="2">
    <citation type="journal article" date="2014" name="Genome Announc.">
        <title>Complete Genome Sequence of Methanoregula formicica SMSPT, a Mesophilic Hydrogenotrophic Methanogen Isolated from a Methanogenic Upflow Anaerobic Sludge Blanket Reactor.</title>
        <authorList>
            <person name="Yamamoto K."/>
            <person name="Tamaki H."/>
            <person name="Cadillo-Quiroz H."/>
            <person name="Imachi H."/>
            <person name="Kyrpides N."/>
            <person name="Woyke T."/>
            <person name="Goodwin L."/>
            <person name="Zinder S.H."/>
            <person name="Kamagata Y."/>
            <person name="Liu W.T."/>
        </authorList>
    </citation>
    <scope>NUCLEOTIDE SEQUENCE [LARGE SCALE GENOMIC DNA]</scope>
    <source>
        <strain evidence="7">DSM 22288 / NBRC 105244 / SMSP</strain>
    </source>
</reference>
<keyword evidence="7" id="KW-1185">Reference proteome</keyword>
<keyword evidence="1 2" id="KW-0597">Phosphoprotein</keyword>
<evidence type="ECO:0000313" key="6">
    <source>
        <dbReference type="EMBL" id="AGB02907.1"/>
    </source>
</evidence>
<dbReference type="RefSeq" id="WP_015285870.1">
    <property type="nucleotide sequence ID" value="NC_019943.1"/>
</dbReference>
<dbReference type="AlphaFoldDB" id="L0HDU4"/>
<organism evidence="6 7">
    <name type="scientific">Methanoregula formicica (strain DSM 22288 / NBRC 105244 / SMSP)</name>
    <dbReference type="NCBI Taxonomy" id="593750"/>
    <lineage>
        <taxon>Archaea</taxon>
        <taxon>Methanobacteriati</taxon>
        <taxon>Methanobacteriota</taxon>
        <taxon>Stenosarchaea group</taxon>
        <taxon>Methanomicrobia</taxon>
        <taxon>Methanomicrobiales</taxon>
        <taxon>Methanoregulaceae</taxon>
        <taxon>Methanoregula</taxon>
    </lineage>
</organism>